<reference evidence="2 3" key="1">
    <citation type="submission" date="2021-01" db="EMBL/GenBank/DDBJ databases">
        <title>Genomic Encyclopedia of Type Strains, Phase IV (KMG-IV): sequencing the most valuable type-strain genomes for metagenomic binning, comparative biology and taxonomic classification.</title>
        <authorList>
            <person name="Goeker M."/>
        </authorList>
    </citation>
    <scope>NUCLEOTIDE SEQUENCE [LARGE SCALE GENOMIC DNA]</scope>
    <source>
        <strain evidence="2 3">DSM 23711</strain>
    </source>
</reference>
<dbReference type="RefSeq" id="WP_204498208.1">
    <property type="nucleotide sequence ID" value="NZ_JAFBDR010000005.1"/>
</dbReference>
<dbReference type="Proteomes" id="UP001296943">
    <property type="component" value="Unassembled WGS sequence"/>
</dbReference>
<dbReference type="EMBL" id="JAFBDR010000005">
    <property type="protein sequence ID" value="MBM7570792.1"/>
    <property type="molecule type" value="Genomic_DNA"/>
</dbReference>
<dbReference type="Pfam" id="PF17370">
    <property type="entry name" value="DUF5392"/>
    <property type="match status" value="1"/>
</dbReference>
<accession>A0ABS2MY32</accession>
<evidence type="ECO:0000256" key="1">
    <source>
        <dbReference type="SAM" id="Phobius"/>
    </source>
</evidence>
<sequence>MNNFHFMVNKVPENIQAEMEKINEIIQPVMKIRSRYLLFSIPIIAISFINFFTLLFLTTINQDTTMMLMVYGFFAAIGLALYKEGKHKTEQIKQMSSDYMIERVKKSPFVSEYLKEEYVKLIKEQPILAMNNFIQFLNEEENQMKQRRENFKKD</sequence>
<keyword evidence="3" id="KW-1185">Reference proteome</keyword>
<proteinExistence type="predicted"/>
<feature type="transmembrane region" description="Helical" evidence="1">
    <location>
        <begin position="64"/>
        <end position="82"/>
    </location>
</feature>
<organism evidence="2 3">
    <name type="scientific">Aquibacillus albus</name>
    <dbReference type="NCBI Taxonomy" id="1168171"/>
    <lineage>
        <taxon>Bacteria</taxon>
        <taxon>Bacillati</taxon>
        <taxon>Bacillota</taxon>
        <taxon>Bacilli</taxon>
        <taxon>Bacillales</taxon>
        <taxon>Bacillaceae</taxon>
        <taxon>Aquibacillus</taxon>
    </lineage>
</organism>
<gene>
    <name evidence="2" type="ORF">JOC48_001270</name>
</gene>
<evidence type="ECO:0000313" key="3">
    <source>
        <dbReference type="Proteomes" id="UP001296943"/>
    </source>
</evidence>
<protein>
    <submittedName>
        <fullName evidence="2">ABC-type transport system involved in cytochrome bd biosynthesis fused ATPase/permease subunit</fullName>
    </submittedName>
</protein>
<feature type="transmembrane region" description="Helical" evidence="1">
    <location>
        <begin position="36"/>
        <end position="58"/>
    </location>
</feature>
<evidence type="ECO:0000313" key="2">
    <source>
        <dbReference type="EMBL" id="MBM7570792.1"/>
    </source>
</evidence>
<keyword evidence="1" id="KW-0812">Transmembrane</keyword>
<keyword evidence="1" id="KW-1133">Transmembrane helix</keyword>
<name>A0ABS2MY32_9BACI</name>
<dbReference type="InterPro" id="IPR020205">
    <property type="entry name" value="Uncharacterised_YwnF_TM"/>
</dbReference>
<keyword evidence="1" id="KW-0472">Membrane</keyword>
<comment type="caution">
    <text evidence="2">The sequence shown here is derived from an EMBL/GenBank/DDBJ whole genome shotgun (WGS) entry which is preliminary data.</text>
</comment>